<dbReference type="Proteomes" id="UP000327108">
    <property type="component" value="Unassembled WGS sequence"/>
</dbReference>
<reference evidence="1 2" key="1">
    <citation type="submission" date="2019-09" db="EMBL/GenBank/DDBJ databases">
        <title>Biological control of the noxious weed angled onion (Allium triquetrum) thwarted by endophytic bacteria in Victoria, Australia.</title>
        <authorList>
            <person name="Tehranchian P."/>
            <person name="Adair R.J."/>
            <person name="Van T.H."/>
            <person name="Morrison P.D."/>
            <person name="Williams H."/>
            <person name="Lawrie A.C."/>
        </authorList>
    </citation>
    <scope>NUCLEOTIDE SEQUENCE [LARGE SCALE GENOMIC DNA]</scope>
    <source>
        <strain evidence="1 2">RPTAtOch1</strain>
    </source>
</reference>
<name>A0A5N1K8D3_9HYPH</name>
<sequence>METSNFKVPVRLNAKAYASLSAMAERKGYKPSVFAQMLFDAAFAARVGQERGTPSSDLELDLHVRIATALADGVGPATLERAVLLLEGHRAKAAAPARKHRKTEVRT</sequence>
<keyword evidence="2" id="KW-1185">Reference proteome</keyword>
<protein>
    <submittedName>
        <fullName evidence="1">Uncharacterized protein</fullName>
    </submittedName>
</protein>
<comment type="caution">
    <text evidence="1">The sequence shown here is derived from an EMBL/GenBank/DDBJ whole genome shotgun (WGS) entry which is preliminary data.</text>
</comment>
<organism evidence="1 2">
    <name type="scientific">Ochrobactrum quorumnocens</name>
    <dbReference type="NCBI Taxonomy" id="271865"/>
    <lineage>
        <taxon>Bacteria</taxon>
        <taxon>Pseudomonadati</taxon>
        <taxon>Pseudomonadota</taxon>
        <taxon>Alphaproteobacteria</taxon>
        <taxon>Hyphomicrobiales</taxon>
        <taxon>Brucellaceae</taxon>
        <taxon>Brucella/Ochrobactrum group</taxon>
        <taxon>Ochrobactrum</taxon>
    </lineage>
</organism>
<dbReference type="AlphaFoldDB" id="A0A5N1K8D3"/>
<dbReference type="EMBL" id="VYXQ01000004">
    <property type="protein sequence ID" value="KAA9369545.1"/>
    <property type="molecule type" value="Genomic_DNA"/>
</dbReference>
<proteinExistence type="predicted"/>
<dbReference type="RefSeq" id="WP_151091876.1">
    <property type="nucleotide sequence ID" value="NZ_VYXQ01000004.1"/>
</dbReference>
<accession>A0A5N1K8D3</accession>
<gene>
    <name evidence="1" type="ORF">F3W84_05245</name>
</gene>
<evidence type="ECO:0000313" key="2">
    <source>
        <dbReference type="Proteomes" id="UP000327108"/>
    </source>
</evidence>
<evidence type="ECO:0000313" key="1">
    <source>
        <dbReference type="EMBL" id="KAA9369545.1"/>
    </source>
</evidence>